<keyword evidence="1" id="KW-1133">Transmembrane helix</keyword>
<feature type="transmembrane region" description="Helical" evidence="1">
    <location>
        <begin position="444"/>
        <end position="466"/>
    </location>
</feature>
<dbReference type="InterPro" id="IPR017896">
    <property type="entry name" value="4Fe4S_Fe-S-bd"/>
</dbReference>
<evidence type="ECO:0000313" key="3">
    <source>
        <dbReference type="EMBL" id="RKQ60193.1"/>
    </source>
</evidence>
<feature type="transmembrane region" description="Helical" evidence="1">
    <location>
        <begin position="143"/>
        <end position="165"/>
    </location>
</feature>
<evidence type="ECO:0000313" key="4">
    <source>
        <dbReference type="Proteomes" id="UP000279384"/>
    </source>
</evidence>
<feature type="transmembrane region" description="Helical" evidence="1">
    <location>
        <begin position="340"/>
        <end position="364"/>
    </location>
</feature>
<dbReference type="RefSeq" id="WP_120810303.1">
    <property type="nucleotide sequence ID" value="NZ_RBID01000013.1"/>
</dbReference>
<feature type="transmembrane region" description="Helical" evidence="1">
    <location>
        <begin position="271"/>
        <end position="289"/>
    </location>
</feature>
<evidence type="ECO:0000256" key="1">
    <source>
        <dbReference type="SAM" id="Phobius"/>
    </source>
</evidence>
<feature type="transmembrane region" description="Helical" evidence="1">
    <location>
        <begin position="413"/>
        <end position="432"/>
    </location>
</feature>
<evidence type="ECO:0000259" key="2">
    <source>
        <dbReference type="Pfam" id="PF12801"/>
    </source>
</evidence>
<feature type="domain" description="4Fe-4S ferredoxin-type" evidence="2">
    <location>
        <begin position="154"/>
        <end position="194"/>
    </location>
</feature>
<feature type="domain" description="4Fe-4S ferredoxin-type" evidence="2">
    <location>
        <begin position="72"/>
        <end position="115"/>
    </location>
</feature>
<comment type="caution">
    <text evidence="3">The sequence shown here is derived from an EMBL/GenBank/DDBJ whole genome shotgun (WGS) entry which is preliminary data.</text>
</comment>
<accession>A0A495BGF3</accession>
<dbReference type="EMBL" id="RBID01000013">
    <property type="protein sequence ID" value="RKQ60193.1"/>
    <property type="molecule type" value="Genomic_DNA"/>
</dbReference>
<dbReference type="Pfam" id="PF12801">
    <property type="entry name" value="Fer4_5"/>
    <property type="match status" value="2"/>
</dbReference>
<reference evidence="3 4" key="1">
    <citation type="submission" date="2018-10" db="EMBL/GenBank/DDBJ databases">
        <title>Genomic Encyclopedia of Type Strains, Phase IV (KMG-IV): sequencing the most valuable type-strain genomes for metagenomic binning, comparative biology and taxonomic classification.</title>
        <authorList>
            <person name="Goeker M."/>
        </authorList>
    </citation>
    <scope>NUCLEOTIDE SEQUENCE [LARGE SCALE GENOMIC DNA]</scope>
    <source>
        <strain evidence="3 4">DSM 3303</strain>
    </source>
</reference>
<sequence length="468" mass="52508">MKLHDCSTAAATRPWLARVGDGLQRHAPLIRRLQWLVVAVYLLLIVLPVLTPLPDETAHLWNHITLIAQFAFWGIWWPFVLLSMVLFGRLWCGVLCPEGALSEWAARHGKARPIPRWLRWPGWPFTAFVLTTVYGQMVSVYQYPQAVLLVLGGSTVAAVWVGYYYTRGKRAWCRYLCPVNGVFALLAKLAPLHFRVNEEAWQASLAHKRVLPIKAVDCAPLLPVRQMEGASGCHMCGRCSGHRDAVTLSARSPADEVVRLGARDADGWQSALILFGLLGVAIGAFHWSASPWFVTLRTALAEWLIERDLLWPLDADAPWWLLTNYPLRNDVFSWLDGGLLLAYIAVTALALGGLCSLLLAAAVACHGWQRQRFHHLVQALIPLAGCGVFLGLTTVTLSLLRSEHIVWPWVNDARLLLLLGANGWSLWLAARIGASWHRSRLRQALALLPFCAALLWIDSAWGWLFWWW</sequence>
<keyword evidence="1" id="KW-0472">Membrane</keyword>
<name>A0A495BGF3_VOGIN</name>
<feature type="transmembrane region" description="Helical" evidence="1">
    <location>
        <begin position="376"/>
        <end position="401"/>
    </location>
</feature>
<keyword evidence="1" id="KW-0812">Transmembrane</keyword>
<feature type="transmembrane region" description="Helical" evidence="1">
    <location>
        <begin position="70"/>
        <end position="96"/>
    </location>
</feature>
<feature type="transmembrane region" description="Helical" evidence="1">
    <location>
        <begin position="33"/>
        <end position="50"/>
    </location>
</feature>
<protein>
    <submittedName>
        <fullName evidence="3">4Fe-4S binding protein</fullName>
    </submittedName>
</protein>
<proteinExistence type="predicted"/>
<organism evidence="3 4">
    <name type="scientific">Vogesella indigofera</name>
    <name type="common">Pseudomonas indigofera</name>
    <dbReference type="NCBI Taxonomy" id="45465"/>
    <lineage>
        <taxon>Bacteria</taxon>
        <taxon>Pseudomonadati</taxon>
        <taxon>Pseudomonadota</taxon>
        <taxon>Betaproteobacteria</taxon>
        <taxon>Neisseriales</taxon>
        <taxon>Chromobacteriaceae</taxon>
        <taxon>Vogesella</taxon>
    </lineage>
</organism>
<dbReference type="Proteomes" id="UP000279384">
    <property type="component" value="Unassembled WGS sequence"/>
</dbReference>
<feature type="transmembrane region" description="Helical" evidence="1">
    <location>
        <begin position="117"/>
        <end position="137"/>
    </location>
</feature>
<gene>
    <name evidence="3" type="ORF">C8E02_1537</name>
</gene>
<dbReference type="AlphaFoldDB" id="A0A495BGF3"/>